<comment type="similarity">
    <text evidence="7">Belongs to the TonB-dependent receptor family.</text>
</comment>
<sequence length="1094" mass="120549">MVTNKRYDYLFLRRWFIIIILQVAFFKTYSQEMEPGSKRVTIHAKQETLASIFKKITRQTGLDFAGSEDHLDRQQKVTLNADNITVEQILSTLLAGKGVIWSIKDGRITIKKDVSAREGDVNMGVKNSLSADALKPVTGIVLNEKGEALAGATIVVKGTNGGTTTNSEGRFILQRVADGAVLLITYTSYEKVEVIANSNKPLQVNLKPVVNSLDETIVIAYGTTTKRVSTGTVSKVTAAEISMQPVSNPLAALAGRVSGMTVTQTSGNPGAAINIQIRGMNSISQGNSPLFIIDGIQFTNDYLGPNTANLTGANRGQSPFASINPADIESIEVLKDADATAIYGSRGANGVVLITTKKGRPGKTKVDANVYSGIGKVTRKMTFLNTQEYIAMRKEAFKNDGRTMTNTNAPDVLLWDNSRYIDWQKLLIGGTANYLNANISLSGGNAQTQFLLAANYNKETTVYPGTSSDKRAGLHINLNHTSADNKFSVNANVSYTNDNNMLPQFDLTNAINLSPNSPFPYDSLGNLNWSEKGASFLNPLSNILTTTKNITDNLITGLKLKYKVIPGLDILVTGGLNFIQLNQTFLYPKAAQNPAYSPIISASFGNTTTRNWIIEPQLNYTKSIGSGKIDVLLGSTFQKNKSNIGNTDASGFPNDGLITAPAFATSITSTNSIVDYRYEAIFGRINYNLSGKYLLNFTGRRDGSSRFGPGKQWANFGSIGIGWVFSEEDFIKRSFKFLSFGKFRSSYGITGNDQIGDYQFRDNYSNAPYPYQDQTGYIPSRLFNSNYAWEKNKKTEVAMELGFLHDRILLATNYFQNRIGNQLINYKIPSQSGFENVLRNFDAVIENKGWEFEILSKNILQKNLSWITSFNLSIIRNRLKSFPGLESSSYANTLVIGEPIGIIKTIEVVGVNKESGEYEFNGSSIPKDQIFVNDLSPKYFGGLLNDITYKGLTLSFLFQFMIKDGYNYNASIYSPPGVASNIPAYLEGRWQKKGDQTTIQRYATRGSAYTAYQNFVFYSNGIFSNASYVRLKNLSLSYSLPKKILKNLAARIYVQGQNLITFTNYKGLDPETSNFSSASLPPLKVYTAGIQITL</sequence>
<evidence type="ECO:0000256" key="8">
    <source>
        <dbReference type="SAM" id="Phobius"/>
    </source>
</evidence>
<dbReference type="InterPro" id="IPR008969">
    <property type="entry name" value="CarboxyPept-like_regulatory"/>
</dbReference>
<dbReference type="Gene3D" id="3.55.50.30">
    <property type="match status" value="1"/>
</dbReference>
<name>A0A4Q1D1M3_9BACT</name>
<evidence type="ECO:0000256" key="6">
    <source>
        <dbReference type="ARBA" id="ARBA00023237"/>
    </source>
</evidence>
<dbReference type="Pfam" id="PF07660">
    <property type="entry name" value="STN"/>
    <property type="match status" value="1"/>
</dbReference>
<evidence type="ECO:0000256" key="1">
    <source>
        <dbReference type="ARBA" id="ARBA00004571"/>
    </source>
</evidence>
<gene>
    <name evidence="10" type="ORF">ESB13_17970</name>
</gene>
<dbReference type="SUPFAM" id="SSF49464">
    <property type="entry name" value="Carboxypeptidase regulatory domain-like"/>
    <property type="match status" value="1"/>
</dbReference>
<dbReference type="InterPro" id="IPR037066">
    <property type="entry name" value="Plug_dom_sf"/>
</dbReference>
<dbReference type="SUPFAM" id="SSF56935">
    <property type="entry name" value="Porins"/>
    <property type="match status" value="1"/>
</dbReference>
<comment type="subcellular location">
    <subcellularLocation>
        <location evidence="1 7">Cell outer membrane</location>
        <topology evidence="1 7">Multi-pass membrane protein</topology>
    </subcellularLocation>
</comment>
<dbReference type="InterPro" id="IPR023997">
    <property type="entry name" value="TonB-dep_OMP_SusC/RagA_CS"/>
</dbReference>
<keyword evidence="4 7" id="KW-0812">Transmembrane</keyword>
<evidence type="ECO:0000259" key="9">
    <source>
        <dbReference type="SMART" id="SM00965"/>
    </source>
</evidence>
<keyword evidence="3 7" id="KW-1134">Transmembrane beta strand</keyword>
<protein>
    <submittedName>
        <fullName evidence="10">SusC/RagA family TonB-linked outer membrane protein</fullName>
    </submittedName>
</protein>
<evidence type="ECO:0000256" key="4">
    <source>
        <dbReference type="ARBA" id="ARBA00022692"/>
    </source>
</evidence>
<evidence type="ECO:0000256" key="2">
    <source>
        <dbReference type="ARBA" id="ARBA00022448"/>
    </source>
</evidence>
<organism evidence="10 11">
    <name type="scientific">Filimonas effusa</name>
    <dbReference type="NCBI Taxonomy" id="2508721"/>
    <lineage>
        <taxon>Bacteria</taxon>
        <taxon>Pseudomonadati</taxon>
        <taxon>Bacteroidota</taxon>
        <taxon>Chitinophagia</taxon>
        <taxon>Chitinophagales</taxon>
        <taxon>Chitinophagaceae</taxon>
        <taxon>Filimonas</taxon>
    </lineage>
</organism>
<dbReference type="AlphaFoldDB" id="A0A4Q1D1M3"/>
<evidence type="ECO:0000313" key="11">
    <source>
        <dbReference type="Proteomes" id="UP000290545"/>
    </source>
</evidence>
<feature type="transmembrane region" description="Helical" evidence="8">
    <location>
        <begin position="12"/>
        <end position="29"/>
    </location>
</feature>
<dbReference type="Pfam" id="PF07715">
    <property type="entry name" value="Plug"/>
    <property type="match status" value="1"/>
</dbReference>
<keyword evidence="11" id="KW-1185">Reference proteome</keyword>
<dbReference type="Gene3D" id="2.60.40.1120">
    <property type="entry name" value="Carboxypeptidase-like, regulatory domain"/>
    <property type="match status" value="1"/>
</dbReference>
<dbReference type="InterPro" id="IPR023996">
    <property type="entry name" value="TonB-dep_OMP_SusC/RagA"/>
</dbReference>
<dbReference type="OrthoDB" id="9768177at2"/>
<comment type="caution">
    <text evidence="10">The sequence shown here is derived from an EMBL/GenBank/DDBJ whole genome shotgun (WGS) entry which is preliminary data.</text>
</comment>
<dbReference type="InterPro" id="IPR011662">
    <property type="entry name" value="Secretin/TonB_short_N"/>
</dbReference>
<dbReference type="RefSeq" id="WP_129005081.1">
    <property type="nucleotide sequence ID" value="NZ_SDHZ01000003.1"/>
</dbReference>
<dbReference type="NCBIfam" id="TIGR04057">
    <property type="entry name" value="SusC_RagA_signa"/>
    <property type="match status" value="1"/>
</dbReference>
<dbReference type="Proteomes" id="UP000290545">
    <property type="component" value="Unassembled WGS sequence"/>
</dbReference>
<reference evidence="10 11" key="1">
    <citation type="submission" date="2019-01" db="EMBL/GenBank/DDBJ databases">
        <title>Filimonas sp. strain TTM-71.</title>
        <authorList>
            <person name="Chen W.-M."/>
        </authorList>
    </citation>
    <scope>NUCLEOTIDE SEQUENCE [LARGE SCALE GENOMIC DNA]</scope>
    <source>
        <strain evidence="10 11">TTM-71</strain>
    </source>
</reference>
<dbReference type="SMART" id="SM00965">
    <property type="entry name" value="STN"/>
    <property type="match status" value="1"/>
</dbReference>
<proteinExistence type="inferred from homology"/>
<dbReference type="EMBL" id="SDHZ01000003">
    <property type="protein sequence ID" value="RXK81684.1"/>
    <property type="molecule type" value="Genomic_DNA"/>
</dbReference>
<dbReference type="NCBIfam" id="TIGR04056">
    <property type="entry name" value="OMP_RagA_SusC"/>
    <property type="match status" value="1"/>
</dbReference>
<keyword evidence="2 7" id="KW-0813">Transport</keyword>
<feature type="domain" description="Secretin/TonB short N-terminal" evidence="9">
    <location>
        <begin position="62"/>
        <end position="113"/>
    </location>
</feature>
<evidence type="ECO:0000313" key="10">
    <source>
        <dbReference type="EMBL" id="RXK81684.1"/>
    </source>
</evidence>
<dbReference type="Pfam" id="PF13715">
    <property type="entry name" value="CarbopepD_reg_2"/>
    <property type="match status" value="1"/>
</dbReference>
<dbReference type="InterPro" id="IPR039426">
    <property type="entry name" value="TonB-dep_rcpt-like"/>
</dbReference>
<dbReference type="Gene3D" id="2.40.170.20">
    <property type="entry name" value="TonB-dependent receptor, beta-barrel domain"/>
    <property type="match status" value="1"/>
</dbReference>
<keyword evidence="8" id="KW-1133">Transmembrane helix</keyword>
<evidence type="ECO:0000256" key="3">
    <source>
        <dbReference type="ARBA" id="ARBA00022452"/>
    </source>
</evidence>
<dbReference type="InterPro" id="IPR012910">
    <property type="entry name" value="Plug_dom"/>
</dbReference>
<evidence type="ECO:0000256" key="5">
    <source>
        <dbReference type="ARBA" id="ARBA00023136"/>
    </source>
</evidence>
<dbReference type="Gene3D" id="2.170.130.10">
    <property type="entry name" value="TonB-dependent receptor, plug domain"/>
    <property type="match status" value="1"/>
</dbReference>
<dbReference type="InterPro" id="IPR036942">
    <property type="entry name" value="Beta-barrel_TonB_sf"/>
</dbReference>
<keyword evidence="5 7" id="KW-0472">Membrane</keyword>
<accession>A0A4Q1D1M3</accession>
<evidence type="ECO:0000256" key="7">
    <source>
        <dbReference type="PROSITE-ProRule" id="PRU01360"/>
    </source>
</evidence>
<keyword evidence="6 7" id="KW-0998">Cell outer membrane</keyword>
<dbReference type="GO" id="GO:0009279">
    <property type="term" value="C:cell outer membrane"/>
    <property type="evidence" value="ECO:0007669"/>
    <property type="project" value="UniProtKB-SubCell"/>
</dbReference>
<dbReference type="PROSITE" id="PS52016">
    <property type="entry name" value="TONB_DEPENDENT_REC_3"/>
    <property type="match status" value="1"/>
</dbReference>